<dbReference type="CDD" id="cd07185">
    <property type="entry name" value="OmpA_C-like"/>
    <property type="match status" value="1"/>
</dbReference>
<dbReference type="Pfam" id="PF00691">
    <property type="entry name" value="OmpA"/>
    <property type="match status" value="1"/>
</dbReference>
<feature type="domain" description="OmpA-like" evidence="9">
    <location>
        <begin position="111"/>
        <end position="232"/>
    </location>
</feature>
<dbReference type="RefSeq" id="WP_061802237.1">
    <property type="nucleotide sequence ID" value="NZ_FOXX01000001.1"/>
</dbReference>
<dbReference type="Gene3D" id="3.30.1330.60">
    <property type="entry name" value="OmpA-like domain"/>
    <property type="match status" value="1"/>
</dbReference>
<sequence>MKSRKRRLRRPKRGEDGGNVKWLVTFADLITLILVFFVLLFSMSHINSGKFQKLVGSMDKTLASEKTKDVHSKESQGEAQSKMNSDDLLAYIKGKLKKNNLDDKIAANKDSRGVVLVLQEQILFPTGEASLVPESRPFLNKIGEIIKELPNVIRVEGHTDKRPIRNSYYPSNWELSTARASSVIQYLSETYNINSSRFVAIGYGDTKPLKISNQEEEMKKNRRVEIVISDLND</sequence>
<proteinExistence type="inferred from homology"/>
<evidence type="ECO:0000256" key="4">
    <source>
        <dbReference type="ARBA" id="ARBA00022692"/>
    </source>
</evidence>
<comment type="similarity">
    <text evidence="2">Belongs to the MotB family.</text>
</comment>
<dbReference type="PROSITE" id="PS51123">
    <property type="entry name" value="OMPA_2"/>
    <property type="match status" value="1"/>
</dbReference>
<dbReference type="Proteomes" id="UP000182762">
    <property type="component" value="Unassembled WGS sequence"/>
</dbReference>
<evidence type="ECO:0000256" key="7">
    <source>
        <dbReference type="PROSITE-ProRule" id="PRU00473"/>
    </source>
</evidence>
<keyword evidence="3" id="KW-1003">Cell membrane</keyword>
<evidence type="ECO:0000256" key="6">
    <source>
        <dbReference type="ARBA" id="ARBA00023136"/>
    </source>
</evidence>
<dbReference type="PANTHER" id="PTHR30329:SF16">
    <property type="entry name" value="CHEMOTAXIS MOTB PROTEIN"/>
    <property type="match status" value="1"/>
</dbReference>
<evidence type="ECO:0000259" key="9">
    <source>
        <dbReference type="PROSITE" id="PS51123"/>
    </source>
</evidence>
<name>A0A1I5WZS8_9BACI</name>
<dbReference type="InterPro" id="IPR025713">
    <property type="entry name" value="MotB-like_N_dom"/>
</dbReference>
<accession>A0A1I5WZS8</accession>
<evidence type="ECO:0000256" key="5">
    <source>
        <dbReference type="ARBA" id="ARBA00022989"/>
    </source>
</evidence>
<comment type="subcellular location">
    <subcellularLocation>
        <location evidence="1">Cell membrane</location>
        <topology evidence="1">Single-pass membrane protein</topology>
    </subcellularLocation>
</comment>
<evidence type="ECO:0000256" key="2">
    <source>
        <dbReference type="ARBA" id="ARBA00008914"/>
    </source>
</evidence>
<dbReference type="Pfam" id="PF13677">
    <property type="entry name" value="MotB_plug"/>
    <property type="match status" value="1"/>
</dbReference>
<evidence type="ECO:0000256" key="3">
    <source>
        <dbReference type="ARBA" id="ARBA00022475"/>
    </source>
</evidence>
<keyword evidence="5 8" id="KW-1133">Transmembrane helix</keyword>
<gene>
    <name evidence="10" type="ORF">SAMN02745910_00821</name>
</gene>
<evidence type="ECO:0000313" key="11">
    <source>
        <dbReference type="Proteomes" id="UP000182762"/>
    </source>
</evidence>
<dbReference type="InterPro" id="IPR006665">
    <property type="entry name" value="OmpA-like"/>
</dbReference>
<keyword evidence="11" id="KW-1185">Reference proteome</keyword>
<dbReference type="InterPro" id="IPR050330">
    <property type="entry name" value="Bact_OuterMem_StrucFunc"/>
</dbReference>
<organism evidence="10 11">
    <name type="scientific">Priestia endophytica DSM 13796</name>
    <dbReference type="NCBI Taxonomy" id="1121089"/>
    <lineage>
        <taxon>Bacteria</taxon>
        <taxon>Bacillati</taxon>
        <taxon>Bacillota</taxon>
        <taxon>Bacilli</taxon>
        <taxon>Bacillales</taxon>
        <taxon>Bacillaceae</taxon>
        <taxon>Priestia</taxon>
    </lineage>
</organism>
<comment type="caution">
    <text evidence="10">The sequence shown here is derived from an EMBL/GenBank/DDBJ whole genome shotgun (WGS) entry which is preliminary data.</text>
</comment>
<dbReference type="PANTHER" id="PTHR30329">
    <property type="entry name" value="STATOR ELEMENT OF FLAGELLAR MOTOR COMPLEX"/>
    <property type="match status" value="1"/>
</dbReference>
<evidence type="ECO:0000313" key="10">
    <source>
        <dbReference type="EMBL" id="SFQ24977.1"/>
    </source>
</evidence>
<evidence type="ECO:0000256" key="1">
    <source>
        <dbReference type="ARBA" id="ARBA00004162"/>
    </source>
</evidence>
<dbReference type="InterPro" id="IPR036737">
    <property type="entry name" value="OmpA-like_sf"/>
</dbReference>
<reference evidence="10 11" key="1">
    <citation type="submission" date="2016-10" db="EMBL/GenBank/DDBJ databases">
        <authorList>
            <person name="Varghese N."/>
            <person name="Submissions S."/>
        </authorList>
    </citation>
    <scope>NUCLEOTIDE SEQUENCE [LARGE SCALE GENOMIC DNA]</scope>
    <source>
        <strain evidence="10 11">DSM 13796</strain>
    </source>
</reference>
<keyword evidence="4 8" id="KW-0812">Transmembrane</keyword>
<dbReference type="SUPFAM" id="SSF103088">
    <property type="entry name" value="OmpA-like"/>
    <property type="match status" value="1"/>
</dbReference>
<dbReference type="GeneID" id="93709574"/>
<keyword evidence="6 7" id="KW-0472">Membrane</keyword>
<feature type="transmembrane region" description="Helical" evidence="8">
    <location>
        <begin position="20"/>
        <end position="43"/>
    </location>
</feature>
<protein>
    <submittedName>
        <fullName evidence="10">Chemotaxis protein MotB</fullName>
    </submittedName>
</protein>
<evidence type="ECO:0000256" key="8">
    <source>
        <dbReference type="SAM" id="Phobius"/>
    </source>
</evidence>
<dbReference type="EMBL" id="FOXX01000001">
    <property type="protein sequence ID" value="SFQ24977.1"/>
    <property type="molecule type" value="Genomic_DNA"/>
</dbReference>